<dbReference type="PANTHER" id="PTHR42930:SF3">
    <property type="entry name" value="PHOSPHATE-SPECIFIC TRANSPORT SYSTEM ACCESSORY PROTEIN PHOU"/>
    <property type="match status" value="1"/>
</dbReference>
<evidence type="ECO:0000256" key="8">
    <source>
        <dbReference type="PIRNR" id="PIRNR003107"/>
    </source>
</evidence>
<name>A0A840F869_9SPHN</name>
<protein>
    <recommendedName>
        <fullName evidence="8">Phosphate-specific transport system accessory protein PhoU</fullName>
    </recommendedName>
</protein>
<gene>
    <name evidence="10" type="ORF">GGQ80_000690</name>
</gene>
<organism evidence="10 11">
    <name type="scientific">Sphingomonas jinjuensis</name>
    <dbReference type="NCBI Taxonomy" id="535907"/>
    <lineage>
        <taxon>Bacteria</taxon>
        <taxon>Pseudomonadati</taxon>
        <taxon>Pseudomonadota</taxon>
        <taxon>Alphaproteobacteria</taxon>
        <taxon>Sphingomonadales</taxon>
        <taxon>Sphingomonadaceae</taxon>
        <taxon>Sphingomonas</taxon>
    </lineage>
</organism>
<feature type="domain" description="PhoU" evidence="9">
    <location>
        <begin position="131"/>
        <end position="214"/>
    </location>
</feature>
<evidence type="ECO:0000256" key="7">
    <source>
        <dbReference type="ARBA" id="ARBA00056181"/>
    </source>
</evidence>
<reference evidence="10 11" key="1">
    <citation type="submission" date="2020-08" db="EMBL/GenBank/DDBJ databases">
        <title>Genomic Encyclopedia of Type Strains, Phase IV (KMG-IV): sequencing the most valuable type-strain genomes for metagenomic binning, comparative biology and taxonomic classification.</title>
        <authorList>
            <person name="Goeker M."/>
        </authorList>
    </citation>
    <scope>NUCLEOTIDE SEQUENCE [LARGE SCALE GENOMIC DNA]</scope>
    <source>
        <strain evidence="10 11">YC6723</strain>
    </source>
</reference>
<feature type="domain" description="PhoU" evidence="9">
    <location>
        <begin position="26"/>
        <end position="114"/>
    </location>
</feature>
<comment type="caution">
    <text evidence="10">The sequence shown here is derived from an EMBL/GenBank/DDBJ whole genome shotgun (WGS) entry which is preliminary data.</text>
</comment>
<evidence type="ECO:0000256" key="1">
    <source>
        <dbReference type="ARBA" id="ARBA00004496"/>
    </source>
</evidence>
<evidence type="ECO:0000256" key="5">
    <source>
        <dbReference type="ARBA" id="ARBA00022490"/>
    </source>
</evidence>
<keyword evidence="11" id="KW-1185">Reference proteome</keyword>
<dbReference type="GO" id="GO:0006817">
    <property type="term" value="P:phosphate ion transport"/>
    <property type="evidence" value="ECO:0007669"/>
    <property type="project" value="UniProtKB-KW"/>
</dbReference>
<evidence type="ECO:0000256" key="6">
    <source>
        <dbReference type="ARBA" id="ARBA00022592"/>
    </source>
</evidence>
<sequence>MTDPTRSARHTVKAFDADIGQLRGLISHMGGLAEDAIQRAMLALQRPDSALAAQVRADDKAIDAIEAEVERLAVRIIALRAPMANDLREVVAALKIAAVVERIGDYAKNIAKRVPLIESEHRIEPISTIPAMATIAARMVRDALDAFAARDADAAVRVCQSDAALDDFYDSIFRTLVTHMVENPRTITQVAHLLFVAKNLERIGDHATNVAEMVYFAATGSQMADRDRDRGALPEEDRR</sequence>
<dbReference type="Pfam" id="PF01895">
    <property type="entry name" value="PhoU"/>
    <property type="match status" value="2"/>
</dbReference>
<evidence type="ECO:0000259" key="9">
    <source>
        <dbReference type="Pfam" id="PF01895"/>
    </source>
</evidence>
<keyword evidence="4 8" id="KW-0813">Transport</keyword>
<dbReference type="GO" id="GO:0030643">
    <property type="term" value="P:intracellular phosphate ion homeostasis"/>
    <property type="evidence" value="ECO:0007669"/>
    <property type="project" value="InterPro"/>
</dbReference>
<dbReference type="InterPro" id="IPR026022">
    <property type="entry name" value="PhoU_dom"/>
</dbReference>
<dbReference type="AlphaFoldDB" id="A0A840F869"/>
<keyword evidence="6 8" id="KW-0592">Phosphate transport</keyword>
<proteinExistence type="inferred from homology"/>
<dbReference type="RefSeq" id="WP_183982511.1">
    <property type="nucleotide sequence ID" value="NZ_JACIEV010000002.1"/>
</dbReference>
<comment type="function">
    <text evidence="7 8">Plays a role in the regulation of phosphate uptake.</text>
</comment>
<dbReference type="InterPro" id="IPR028366">
    <property type="entry name" value="PhoU"/>
</dbReference>
<evidence type="ECO:0000256" key="2">
    <source>
        <dbReference type="ARBA" id="ARBA00008107"/>
    </source>
</evidence>
<evidence type="ECO:0000256" key="4">
    <source>
        <dbReference type="ARBA" id="ARBA00022448"/>
    </source>
</evidence>
<dbReference type="SUPFAM" id="SSF109755">
    <property type="entry name" value="PhoU-like"/>
    <property type="match status" value="1"/>
</dbReference>
<dbReference type="FunFam" id="1.20.58.220:FF:000004">
    <property type="entry name" value="Phosphate-specific transport system accessory protein PhoU"/>
    <property type="match status" value="1"/>
</dbReference>
<dbReference type="InterPro" id="IPR038078">
    <property type="entry name" value="PhoU-like_sf"/>
</dbReference>
<dbReference type="PIRSF" id="PIRSF003107">
    <property type="entry name" value="PhoU"/>
    <property type="match status" value="1"/>
</dbReference>
<dbReference type="EMBL" id="JACIEV010000002">
    <property type="protein sequence ID" value="MBB4152802.1"/>
    <property type="molecule type" value="Genomic_DNA"/>
</dbReference>
<comment type="subcellular location">
    <subcellularLocation>
        <location evidence="1 8">Cytoplasm</location>
    </subcellularLocation>
</comment>
<dbReference type="NCBIfam" id="TIGR02135">
    <property type="entry name" value="phoU_full"/>
    <property type="match status" value="1"/>
</dbReference>
<dbReference type="Proteomes" id="UP000529795">
    <property type="component" value="Unassembled WGS sequence"/>
</dbReference>
<dbReference type="GO" id="GO:0005737">
    <property type="term" value="C:cytoplasm"/>
    <property type="evidence" value="ECO:0007669"/>
    <property type="project" value="UniProtKB-SubCell"/>
</dbReference>
<comment type="similarity">
    <text evidence="2 8">Belongs to the PhoU family.</text>
</comment>
<dbReference type="GO" id="GO:0045936">
    <property type="term" value="P:negative regulation of phosphate metabolic process"/>
    <property type="evidence" value="ECO:0007669"/>
    <property type="project" value="InterPro"/>
</dbReference>
<dbReference type="PANTHER" id="PTHR42930">
    <property type="entry name" value="PHOSPHATE-SPECIFIC TRANSPORT SYSTEM ACCESSORY PROTEIN PHOU"/>
    <property type="match status" value="1"/>
</dbReference>
<evidence type="ECO:0000313" key="11">
    <source>
        <dbReference type="Proteomes" id="UP000529795"/>
    </source>
</evidence>
<comment type="subunit">
    <text evidence="3 8">Homodimer.</text>
</comment>
<accession>A0A840F869</accession>
<evidence type="ECO:0000313" key="10">
    <source>
        <dbReference type="EMBL" id="MBB4152802.1"/>
    </source>
</evidence>
<keyword evidence="5 8" id="KW-0963">Cytoplasm</keyword>
<dbReference type="Gene3D" id="1.20.58.220">
    <property type="entry name" value="Phosphate transport system protein phou homolog 2, domain 2"/>
    <property type="match status" value="1"/>
</dbReference>
<evidence type="ECO:0000256" key="3">
    <source>
        <dbReference type="ARBA" id="ARBA00011738"/>
    </source>
</evidence>